<evidence type="ECO:0000256" key="3">
    <source>
        <dbReference type="ARBA" id="ARBA00006001"/>
    </source>
</evidence>
<evidence type="ECO:0000256" key="14">
    <source>
        <dbReference type="ARBA" id="ARBA00025153"/>
    </source>
</evidence>
<evidence type="ECO:0000256" key="6">
    <source>
        <dbReference type="ARBA" id="ARBA00022741"/>
    </source>
</evidence>
<comment type="similarity">
    <text evidence="3 19">In the N-terminal section; belongs to the NnrE/AIBP family.</text>
</comment>
<gene>
    <name evidence="17" type="primary">nnrD</name>
    <name evidence="18" type="synonym">nnrE</name>
    <name evidence="22" type="ORF">KB213_05295</name>
</gene>
<comment type="caution">
    <text evidence="22">The sequence shown here is derived from an EMBL/GenBank/DDBJ whole genome shotgun (WGS) entry which is preliminary data.</text>
</comment>
<dbReference type="SUPFAM" id="SSF53613">
    <property type="entry name" value="Ribokinase-like"/>
    <property type="match status" value="1"/>
</dbReference>
<dbReference type="EC" id="4.2.1.136" evidence="19"/>
<comment type="catalytic activity">
    <reaction evidence="16 17 19">
        <text>(6S)-NADPHX + ADP = AMP + phosphate + NADPH + H(+)</text>
        <dbReference type="Rhea" id="RHEA:32235"/>
        <dbReference type="ChEBI" id="CHEBI:15378"/>
        <dbReference type="ChEBI" id="CHEBI:43474"/>
        <dbReference type="ChEBI" id="CHEBI:57783"/>
        <dbReference type="ChEBI" id="CHEBI:64076"/>
        <dbReference type="ChEBI" id="CHEBI:456215"/>
        <dbReference type="ChEBI" id="CHEBI:456216"/>
        <dbReference type="EC" id="4.2.1.136"/>
    </reaction>
</comment>
<sequence>MALHPLALLDPAESRLMDEVADQNGTLADAMERAGWAVAMAIRTRSKPCRVVVVCGAGNNGGDGYVAARWLALWGWSVSVLAIWPPREGSLAEKAAQAWCGPIYVEDEGRVVAADLVVDAVLGAGLSRLVAPEILELLHSARRVVAIDVPSGVCGATGRLLGAVRAVDFSVCFVRPRPAHFLQPSASFCGEVVCADIGMTSVCEDAVRSQVFLNEPGLWFLPRAGSGDHKYRRGVVSICGGLHMTGATRLSAQAARSAGAGLVRILGGDLAVYRNGEPGLIVDACSLGEALVDQRRRVWLCGVGLCEDEVSTTLPVLLRAGRSVVADAGAFGEGANRLNDLRGVTVITPHEGEFKRLFGNLLEKTRIVAVREAAQNLGAIVVLKGSDTLIAAPDGRVAINAHASPALATAGSGDTLSGIIAALLAAGMDAWEASCAAVWMHGEAGKKAGDAYGRWPVVEVLAGYLGGARAEAEKRQNAINCKNFPFARL</sequence>
<evidence type="ECO:0000313" key="23">
    <source>
        <dbReference type="Proteomes" id="UP000677812"/>
    </source>
</evidence>
<dbReference type="HAMAP" id="MF_01965">
    <property type="entry name" value="NADHX_dehydratase"/>
    <property type="match status" value="1"/>
</dbReference>
<dbReference type="InterPro" id="IPR000631">
    <property type="entry name" value="CARKD"/>
</dbReference>
<comment type="catalytic activity">
    <reaction evidence="2 18 19">
        <text>(6R)-NADPHX = (6S)-NADPHX</text>
        <dbReference type="Rhea" id="RHEA:32227"/>
        <dbReference type="ChEBI" id="CHEBI:64076"/>
        <dbReference type="ChEBI" id="CHEBI:64077"/>
        <dbReference type="EC" id="5.1.99.6"/>
    </reaction>
</comment>
<dbReference type="InterPro" id="IPR036652">
    <property type="entry name" value="YjeF_N_dom_sf"/>
</dbReference>
<evidence type="ECO:0000256" key="7">
    <source>
        <dbReference type="ARBA" id="ARBA00022840"/>
    </source>
</evidence>
<dbReference type="RefSeq" id="WP_211681023.1">
    <property type="nucleotide sequence ID" value="NZ_JAGRQH010000003.1"/>
</dbReference>
<dbReference type="Pfam" id="PF01256">
    <property type="entry name" value="Carb_kinase"/>
    <property type="match status" value="1"/>
</dbReference>
<accession>A0ABS5E6P2</accession>
<dbReference type="PIRSF" id="PIRSF017184">
    <property type="entry name" value="Nnr"/>
    <property type="match status" value="1"/>
</dbReference>
<keyword evidence="10 17" id="KW-0520">NAD</keyword>
<dbReference type="InterPro" id="IPR030677">
    <property type="entry name" value="Nnr"/>
</dbReference>
<feature type="binding site" evidence="18">
    <location>
        <position position="148"/>
    </location>
    <ligand>
        <name>(6S)-NADPHX</name>
        <dbReference type="ChEBI" id="CHEBI:64076"/>
    </ligand>
</feature>
<dbReference type="EMBL" id="JAGRQH010000003">
    <property type="protein sequence ID" value="MBR0559471.1"/>
    <property type="molecule type" value="Genomic_DNA"/>
</dbReference>
<dbReference type="Proteomes" id="UP000677812">
    <property type="component" value="Unassembled WGS sequence"/>
</dbReference>
<evidence type="ECO:0000256" key="9">
    <source>
        <dbReference type="ARBA" id="ARBA00022958"/>
    </source>
</evidence>
<evidence type="ECO:0000256" key="15">
    <source>
        <dbReference type="ARBA" id="ARBA00048238"/>
    </source>
</evidence>
<evidence type="ECO:0000256" key="18">
    <source>
        <dbReference type="HAMAP-Rule" id="MF_01966"/>
    </source>
</evidence>
<keyword evidence="23" id="KW-1185">Reference proteome</keyword>
<feature type="binding site" evidence="17">
    <location>
        <begin position="384"/>
        <end position="388"/>
    </location>
    <ligand>
        <name>AMP</name>
        <dbReference type="ChEBI" id="CHEBI:456215"/>
    </ligand>
</feature>
<keyword evidence="7 17" id="KW-0067">ATP-binding</keyword>
<comment type="similarity">
    <text evidence="4 19">In the C-terminal section; belongs to the NnrD/CARKD family.</text>
</comment>
<evidence type="ECO:0000256" key="1">
    <source>
        <dbReference type="ARBA" id="ARBA00000013"/>
    </source>
</evidence>
<dbReference type="SUPFAM" id="SSF64153">
    <property type="entry name" value="YjeF N-terminal domain-like"/>
    <property type="match status" value="1"/>
</dbReference>
<feature type="domain" description="YjeF N-terminal" evidence="21">
    <location>
        <begin position="9"/>
        <end position="205"/>
    </location>
</feature>
<evidence type="ECO:0000256" key="16">
    <source>
        <dbReference type="ARBA" id="ARBA00049209"/>
    </source>
</evidence>
<keyword evidence="11 18" id="KW-0413">Isomerase</keyword>
<evidence type="ECO:0000256" key="10">
    <source>
        <dbReference type="ARBA" id="ARBA00023027"/>
    </source>
</evidence>
<evidence type="ECO:0000256" key="8">
    <source>
        <dbReference type="ARBA" id="ARBA00022857"/>
    </source>
</evidence>
<comment type="caution">
    <text evidence="18">Lacks conserved residue(s) required for the propagation of feature annotation.</text>
</comment>
<keyword evidence="12 17" id="KW-0456">Lyase</keyword>
<feature type="binding site" evidence="18">
    <location>
        <begin position="123"/>
        <end position="129"/>
    </location>
    <ligand>
        <name>(6S)-NADPHX</name>
        <dbReference type="ChEBI" id="CHEBI:64076"/>
    </ligand>
</feature>
<evidence type="ECO:0000256" key="19">
    <source>
        <dbReference type="PIRNR" id="PIRNR017184"/>
    </source>
</evidence>
<evidence type="ECO:0000313" key="22">
    <source>
        <dbReference type="EMBL" id="MBR0559471.1"/>
    </source>
</evidence>
<name>A0ABS5E6P2_9PROT</name>
<evidence type="ECO:0000256" key="12">
    <source>
        <dbReference type="ARBA" id="ARBA00023239"/>
    </source>
</evidence>
<evidence type="ECO:0000256" key="13">
    <source>
        <dbReference type="ARBA" id="ARBA00023268"/>
    </source>
</evidence>
<dbReference type="EC" id="5.1.99.6" evidence="19"/>
<keyword evidence="5 18" id="KW-0479">Metal-binding</keyword>
<dbReference type="PROSITE" id="PS51385">
    <property type="entry name" value="YJEF_N"/>
    <property type="match status" value="1"/>
</dbReference>
<evidence type="ECO:0000256" key="11">
    <source>
        <dbReference type="ARBA" id="ARBA00023235"/>
    </source>
</evidence>
<comment type="cofactor">
    <cofactor evidence="18 19">
        <name>K(+)</name>
        <dbReference type="ChEBI" id="CHEBI:29103"/>
    </cofactor>
    <text evidence="18 19">Binds 1 potassium ion per subunit.</text>
</comment>
<keyword evidence="8 17" id="KW-0521">NADP</keyword>
<dbReference type="InterPro" id="IPR029056">
    <property type="entry name" value="Ribokinase-like"/>
</dbReference>
<dbReference type="PANTHER" id="PTHR12592">
    <property type="entry name" value="ATP-DEPENDENT (S)-NAD(P)H-HYDRATE DEHYDRATASE FAMILY MEMBER"/>
    <property type="match status" value="1"/>
</dbReference>
<evidence type="ECO:0000256" key="2">
    <source>
        <dbReference type="ARBA" id="ARBA00000909"/>
    </source>
</evidence>
<feature type="binding site" evidence="18">
    <location>
        <position position="119"/>
    </location>
    <ligand>
        <name>K(+)</name>
        <dbReference type="ChEBI" id="CHEBI:29103"/>
    </ligand>
</feature>
<feature type="binding site" evidence="18">
    <location>
        <position position="60"/>
    </location>
    <ligand>
        <name>K(+)</name>
        <dbReference type="ChEBI" id="CHEBI:29103"/>
    </ligand>
</feature>
<comment type="function">
    <text evidence="18">Catalyzes the epimerization of the S- and R-forms of NAD(P)HX, a damaged form of NAD(P)H that is a result of enzymatic or heat-dependent hydration. This is a prerequisite for the S-specific NAD(P)H-hydrate dehydratase to allow the repair of both epimers of NAD(P)HX.</text>
</comment>
<dbReference type="InterPro" id="IPR017953">
    <property type="entry name" value="Carbohydrate_kinase_pred_CS"/>
</dbReference>
<comment type="similarity">
    <text evidence="17">Belongs to the NnrD/CARKD family.</text>
</comment>
<feature type="binding site" evidence="17">
    <location>
        <position position="350"/>
    </location>
    <ligand>
        <name>(6S)-NADPHX</name>
        <dbReference type="ChEBI" id="CHEBI:64076"/>
    </ligand>
</feature>
<comment type="subunit">
    <text evidence="17">Homotetramer.</text>
</comment>
<dbReference type="Pfam" id="PF03853">
    <property type="entry name" value="YjeF_N"/>
    <property type="match status" value="1"/>
</dbReference>
<comment type="cofactor">
    <cofactor evidence="17">
        <name>Mg(2+)</name>
        <dbReference type="ChEBI" id="CHEBI:18420"/>
    </cofactor>
</comment>
<comment type="catalytic activity">
    <reaction evidence="15 17 19">
        <text>(6S)-NADHX + ADP = AMP + phosphate + NADH + H(+)</text>
        <dbReference type="Rhea" id="RHEA:32223"/>
        <dbReference type="ChEBI" id="CHEBI:15378"/>
        <dbReference type="ChEBI" id="CHEBI:43474"/>
        <dbReference type="ChEBI" id="CHEBI:57945"/>
        <dbReference type="ChEBI" id="CHEBI:64074"/>
        <dbReference type="ChEBI" id="CHEBI:456215"/>
        <dbReference type="ChEBI" id="CHEBI:456216"/>
        <dbReference type="EC" id="4.2.1.136"/>
    </reaction>
</comment>
<feature type="binding site" evidence="17">
    <location>
        <position position="413"/>
    </location>
    <ligand>
        <name>AMP</name>
        <dbReference type="ChEBI" id="CHEBI:456215"/>
    </ligand>
</feature>
<evidence type="ECO:0000256" key="17">
    <source>
        <dbReference type="HAMAP-Rule" id="MF_01965"/>
    </source>
</evidence>
<dbReference type="Gene3D" id="3.40.1190.20">
    <property type="match status" value="1"/>
</dbReference>
<dbReference type="CDD" id="cd01171">
    <property type="entry name" value="YXKO-related"/>
    <property type="match status" value="1"/>
</dbReference>
<protein>
    <recommendedName>
        <fullName evidence="19">Bifunctional NAD(P)H-hydrate repair enzyme</fullName>
    </recommendedName>
    <alternativeName>
        <fullName evidence="19">Nicotinamide nucleotide repair protein</fullName>
    </alternativeName>
    <domain>
        <recommendedName>
            <fullName evidence="19">ADP-dependent (S)-NAD(P)H-hydrate dehydratase</fullName>
            <ecNumber evidence="19">4.2.1.136</ecNumber>
        </recommendedName>
        <alternativeName>
            <fullName evidence="19">ADP-dependent NAD(P)HX dehydratase</fullName>
        </alternativeName>
    </domain>
    <domain>
        <recommendedName>
            <fullName evidence="19">NAD(P)H-hydrate epimerase</fullName>
            <ecNumber evidence="19">5.1.99.6</ecNumber>
        </recommendedName>
    </domain>
</protein>
<feature type="binding site" evidence="18">
    <location>
        <begin position="59"/>
        <end position="63"/>
    </location>
    <ligand>
        <name>(6S)-NADPHX</name>
        <dbReference type="ChEBI" id="CHEBI:64076"/>
    </ligand>
</feature>
<comment type="similarity">
    <text evidence="18">Belongs to the NnrE/AIBP family.</text>
</comment>
<dbReference type="Gene3D" id="3.40.50.10260">
    <property type="entry name" value="YjeF N-terminal domain"/>
    <property type="match status" value="1"/>
</dbReference>
<dbReference type="NCBIfam" id="TIGR00196">
    <property type="entry name" value="yjeF_cterm"/>
    <property type="match status" value="1"/>
</dbReference>
<keyword evidence="13" id="KW-0511">Multifunctional enzyme</keyword>
<dbReference type="PROSITE" id="PS51383">
    <property type="entry name" value="YJEF_C_3"/>
    <property type="match status" value="1"/>
</dbReference>
<comment type="function">
    <text evidence="17">Catalyzes the dehydration of the S-form of NAD(P)HX at the expense of ADP, which is converted to AMP. Together with NAD(P)HX epimerase, which catalyzes the epimerization of the S- and R-forms, the enzyme allows the repair of both epimers of NAD(P)HX, a damaged form of NAD(P)H that is a result of enzymatic or heat-dependent hydration.</text>
</comment>
<evidence type="ECO:0000259" key="21">
    <source>
        <dbReference type="PROSITE" id="PS51385"/>
    </source>
</evidence>
<feature type="binding site" evidence="18">
    <location>
        <position position="151"/>
    </location>
    <ligand>
        <name>K(+)</name>
        <dbReference type="ChEBI" id="CHEBI:29103"/>
    </ligand>
</feature>
<organism evidence="22 23">
    <name type="scientific">Neokomagataea anthophila</name>
    <dbReference type="NCBI Taxonomy" id="2826925"/>
    <lineage>
        <taxon>Bacteria</taxon>
        <taxon>Pseudomonadati</taxon>
        <taxon>Pseudomonadota</taxon>
        <taxon>Alphaproteobacteria</taxon>
        <taxon>Acetobacterales</taxon>
        <taxon>Acetobacteraceae</taxon>
        <taxon>Neokomagataea</taxon>
    </lineage>
</organism>
<feature type="binding site" evidence="17">
    <location>
        <position position="414"/>
    </location>
    <ligand>
        <name>(6S)-NADPHX</name>
        <dbReference type="ChEBI" id="CHEBI:64076"/>
    </ligand>
</feature>
<feature type="domain" description="YjeF C-terminal" evidence="20">
    <location>
        <begin position="213"/>
        <end position="489"/>
    </location>
</feature>
<proteinExistence type="inferred from homology"/>
<keyword evidence="6 17" id="KW-0547">Nucleotide-binding</keyword>
<keyword evidence="9 18" id="KW-0630">Potassium</keyword>
<comment type="function">
    <text evidence="14 19">Bifunctional enzyme that catalyzes the epimerization of the S- and R-forms of NAD(P)HX and the dehydration of the S-form of NAD(P)HX at the expense of ADP, which is converted to AMP. This allows the repair of both epimers of NAD(P)HX, a damaged form of NAD(P)H that is a result of enzymatic or heat-dependent hydration.</text>
</comment>
<dbReference type="NCBIfam" id="TIGR00197">
    <property type="entry name" value="yjeF_nterm"/>
    <property type="match status" value="1"/>
</dbReference>
<evidence type="ECO:0000259" key="20">
    <source>
        <dbReference type="PROSITE" id="PS51383"/>
    </source>
</evidence>
<evidence type="ECO:0000256" key="4">
    <source>
        <dbReference type="ARBA" id="ARBA00009524"/>
    </source>
</evidence>
<dbReference type="InterPro" id="IPR004443">
    <property type="entry name" value="YjeF_N_dom"/>
</dbReference>
<feature type="binding site" evidence="17">
    <location>
        <position position="304"/>
    </location>
    <ligand>
        <name>(6S)-NADPHX</name>
        <dbReference type="ChEBI" id="CHEBI:64076"/>
    </ligand>
</feature>
<dbReference type="HAMAP" id="MF_01966">
    <property type="entry name" value="NADHX_epimerase"/>
    <property type="match status" value="1"/>
</dbReference>
<evidence type="ECO:0000256" key="5">
    <source>
        <dbReference type="ARBA" id="ARBA00022723"/>
    </source>
</evidence>
<dbReference type="PANTHER" id="PTHR12592:SF0">
    <property type="entry name" value="ATP-DEPENDENT (S)-NAD(P)H-HYDRATE DEHYDRATASE"/>
    <property type="match status" value="1"/>
</dbReference>
<comment type="catalytic activity">
    <reaction evidence="1 18 19">
        <text>(6R)-NADHX = (6S)-NADHX</text>
        <dbReference type="Rhea" id="RHEA:32215"/>
        <dbReference type="ChEBI" id="CHEBI:64074"/>
        <dbReference type="ChEBI" id="CHEBI:64075"/>
        <dbReference type="EC" id="5.1.99.6"/>
    </reaction>
</comment>
<reference evidence="22 23" key="1">
    <citation type="submission" date="2021-04" db="EMBL/GenBank/DDBJ databases">
        <title>The complete genome sequence of Neokomagataea sp. TBRC 2177.</title>
        <authorList>
            <person name="Charoenyingcharoen P."/>
            <person name="Yukphan P."/>
        </authorList>
    </citation>
    <scope>NUCLEOTIDE SEQUENCE [LARGE SCALE GENOMIC DNA]</scope>
    <source>
        <strain evidence="22 23">TBRC 2177</strain>
    </source>
</reference>
<dbReference type="PROSITE" id="PS01050">
    <property type="entry name" value="YJEF_C_2"/>
    <property type="match status" value="1"/>
</dbReference>
<feature type="binding site" evidence="17">
    <location>
        <position position="247"/>
    </location>
    <ligand>
        <name>(6S)-NADPHX</name>
        <dbReference type="ChEBI" id="CHEBI:64076"/>
    </ligand>
</feature>